<evidence type="ECO:0000256" key="5">
    <source>
        <dbReference type="ARBA" id="ARBA00022502"/>
    </source>
</evidence>
<feature type="compositionally biased region" description="Low complexity" evidence="10">
    <location>
        <begin position="22"/>
        <end position="34"/>
    </location>
</feature>
<dbReference type="GO" id="GO:0006506">
    <property type="term" value="P:GPI anchor biosynthetic process"/>
    <property type="evidence" value="ECO:0007669"/>
    <property type="project" value="UniProtKB-UniPathway"/>
</dbReference>
<comment type="caution">
    <text evidence="12">The sequence shown here is derived from an EMBL/GenBank/DDBJ whole genome shotgun (WGS) entry which is preliminary data.</text>
</comment>
<proteinExistence type="inferred from homology"/>
<evidence type="ECO:0000256" key="3">
    <source>
        <dbReference type="ARBA" id="ARBA00007978"/>
    </source>
</evidence>
<dbReference type="Proteomes" id="UP000694255">
    <property type="component" value="Unassembled WGS sequence"/>
</dbReference>
<feature type="region of interest" description="Disordered" evidence="10">
    <location>
        <begin position="1"/>
        <end position="61"/>
    </location>
</feature>
<evidence type="ECO:0000256" key="10">
    <source>
        <dbReference type="SAM" id="MobiDB-lite"/>
    </source>
</evidence>
<evidence type="ECO:0000256" key="1">
    <source>
        <dbReference type="ARBA" id="ARBA00004477"/>
    </source>
</evidence>
<evidence type="ECO:0000256" key="4">
    <source>
        <dbReference type="ARBA" id="ARBA00020927"/>
    </source>
</evidence>
<feature type="transmembrane region" description="Helical" evidence="11">
    <location>
        <begin position="129"/>
        <end position="154"/>
    </location>
</feature>
<dbReference type="Pfam" id="PF06699">
    <property type="entry name" value="PIG-F"/>
    <property type="match status" value="1"/>
</dbReference>
<feature type="transmembrane region" description="Helical" evidence="11">
    <location>
        <begin position="96"/>
        <end position="117"/>
    </location>
</feature>
<feature type="transmembrane region" description="Helical" evidence="11">
    <location>
        <begin position="166"/>
        <end position="188"/>
    </location>
</feature>
<evidence type="ECO:0000256" key="7">
    <source>
        <dbReference type="ARBA" id="ARBA00022824"/>
    </source>
</evidence>
<keyword evidence="13" id="KW-1185">Reference proteome</keyword>
<keyword evidence="5" id="KW-0337">GPI-anchor biosynthesis</keyword>
<evidence type="ECO:0000256" key="6">
    <source>
        <dbReference type="ARBA" id="ARBA00022692"/>
    </source>
</evidence>
<evidence type="ECO:0000256" key="8">
    <source>
        <dbReference type="ARBA" id="ARBA00022989"/>
    </source>
</evidence>
<reference evidence="12 13" key="1">
    <citation type="journal article" date="2021" name="DNA Res.">
        <title>Genome analysis of Candida subhashii reveals its hybrid nature and dual mitochondrial genome conformations.</title>
        <authorList>
            <person name="Mixao V."/>
            <person name="Hegedusova E."/>
            <person name="Saus E."/>
            <person name="Pryszcz L.P."/>
            <person name="Cillingova A."/>
            <person name="Nosek J."/>
            <person name="Gabaldon T."/>
        </authorList>
    </citation>
    <scope>NUCLEOTIDE SEQUENCE [LARGE SCALE GENOMIC DNA]</scope>
    <source>
        <strain evidence="12 13">CBS 10753</strain>
    </source>
</reference>
<keyword evidence="6 11" id="KW-0812">Transmembrane</keyword>
<dbReference type="GeneID" id="73467284"/>
<protein>
    <recommendedName>
        <fullName evidence="4">Glycosylphosphatidylinositol anchor biosynthesis protein 11</fullName>
    </recommendedName>
</protein>
<evidence type="ECO:0000313" key="12">
    <source>
        <dbReference type="EMBL" id="KAG7666053.1"/>
    </source>
</evidence>
<comment type="pathway">
    <text evidence="2">Glycolipid biosynthesis; glycosylphosphatidylinositol-anchor biosynthesis.</text>
</comment>
<accession>A0A8J5QTM1</accession>
<comment type="subcellular location">
    <subcellularLocation>
        <location evidence="1">Endoplasmic reticulum membrane</location>
        <topology evidence="1">Multi-pass membrane protein</topology>
    </subcellularLocation>
</comment>
<dbReference type="UniPathway" id="UPA00196"/>
<keyword evidence="9 11" id="KW-0472">Membrane</keyword>
<feature type="transmembrane region" description="Helical" evidence="11">
    <location>
        <begin position="237"/>
        <end position="260"/>
    </location>
</feature>
<evidence type="ECO:0000313" key="13">
    <source>
        <dbReference type="Proteomes" id="UP000694255"/>
    </source>
</evidence>
<comment type="similarity">
    <text evidence="3">Belongs to the PIGF family.</text>
</comment>
<evidence type="ECO:0000256" key="2">
    <source>
        <dbReference type="ARBA" id="ARBA00004687"/>
    </source>
</evidence>
<name>A0A8J5QTM1_9ASCO</name>
<sequence length="265" mass="28973">MAKSKSTRKQVSFKSDHSTPESDTSSSTKLSSKSANPSGAGVGNKVNGSTRTSSTSTKSSANAVPQIKNKAILIPFHNVLVLWNMFRQGLTENIEYTLFVGFLTLIPIQLVYNYLIISQLKKKSKDLNVPLLIVSSVIVSMVLSIPLLIVIILFGGPIYGFTIKNILLALHLSQLIFNPLIVLYALDFNQFTKIFEQDHIYRLIFVHPILSASLLTVAGCWLGAIPIPLDWDRPWQQWPITLLVGGYIGGVAGGLLSLVVKPIGA</sequence>
<dbReference type="AlphaFoldDB" id="A0A8J5QTM1"/>
<dbReference type="EMBL" id="JAGSYN010000044">
    <property type="protein sequence ID" value="KAG7666053.1"/>
    <property type="molecule type" value="Genomic_DNA"/>
</dbReference>
<keyword evidence="7" id="KW-0256">Endoplasmic reticulum</keyword>
<evidence type="ECO:0000256" key="11">
    <source>
        <dbReference type="SAM" id="Phobius"/>
    </source>
</evidence>
<keyword evidence="8 11" id="KW-1133">Transmembrane helix</keyword>
<evidence type="ECO:0000256" key="9">
    <source>
        <dbReference type="ARBA" id="ARBA00023136"/>
    </source>
</evidence>
<feature type="compositionally biased region" description="Low complexity" evidence="10">
    <location>
        <begin position="49"/>
        <end position="60"/>
    </location>
</feature>
<gene>
    <name evidence="12" type="ORF">J8A68_000483</name>
</gene>
<organism evidence="12 13">
    <name type="scientific">[Candida] subhashii</name>
    <dbReference type="NCBI Taxonomy" id="561895"/>
    <lineage>
        <taxon>Eukaryota</taxon>
        <taxon>Fungi</taxon>
        <taxon>Dikarya</taxon>
        <taxon>Ascomycota</taxon>
        <taxon>Saccharomycotina</taxon>
        <taxon>Pichiomycetes</taxon>
        <taxon>Debaryomycetaceae</taxon>
        <taxon>Spathaspora</taxon>
    </lineage>
</organism>
<dbReference type="OrthoDB" id="17366at2759"/>
<feature type="transmembrane region" description="Helical" evidence="11">
    <location>
        <begin position="200"/>
        <end position="225"/>
    </location>
</feature>
<dbReference type="InterPro" id="IPR009580">
    <property type="entry name" value="GPI_biosynthesis_protein_Pig-F"/>
</dbReference>
<dbReference type="GO" id="GO:0005789">
    <property type="term" value="C:endoplasmic reticulum membrane"/>
    <property type="evidence" value="ECO:0007669"/>
    <property type="project" value="UniProtKB-SubCell"/>
</dbReference>
<dbReference type="RefSeq" id="XP_049266285.1">
    <property type="nucleotide sequence ID" value="XM_049408855.1"/>
</dbReference>